<keyword evidence="2" id="KW-0136">Cellulose degradation</keyword>
<dbReference type="InterPro" id="IPR014756">
    <property type="entry name" value="Ig_E-set"/>
</dbReference>
<reference evidence="9 10" key="1">
    <citation type="submission" date="2021-10" db="EMBL/GenBank/DDBJ databases">
        <title>Anaerobic single-cell dispensing facilitates the cultivation of human gut bacteria.</title>
        <authorList>
            <person name="Afrizal A."/>
        </authorList>
    </citation>
    <scope>NUCLEOTIDE SEQUENCE [LARGE SCALE GENOMIC DNA]</scope>
    <source>
        <strain evidence="9 10">CLA-AA-H212</strain>
    </source>
</reference>
<evidence type="ECO:0000259" key="8">
    <source>
        <dbReference type="Pfam" id="PF03442"/>
    </source>
</evidence>
<evidence type="ECO:0000256" key="5">
    <source>
        <dbReference type="SAM" id="MobiDB-lite"/>
    </source>
</evidence>
<accession>A0ABS8FQY4</accession>
<evidence type="ECO:0000256" key="1">
    <source>
        <dbReference type="ARBA" id="ARBA00022729"/>
    </source>
</evidence>
<organism evidence="9 10">
    <name type="scientific">Coprococcus hominis</name>
    <name type="common">ex Arizal et al. 2022</name>
    <dbReference type="NCBI Taxonomy" id="2881262"/>
    <lineage>
        <taxon>Bacteria</taxon>
        <taxon>Bacillati</taxon>
        <taxon>Bacillota</taxon>
        <taxon>Clostridia</taxon>
        <taxon>Lachnospirales</taxon>
        <taxon>Lachnospiraceae</taxon>
        <taxon>Coprococcus</taxon>
    </lineage>
</organism>
<dbReference type="SUPFAM" id="SSF81296">
    <property type="entry name" value="E set domains"/>
    <property type="match status" value="1"/>
</dbReference>
<feature type="transmembrane region" description="Helical" evidence="6">
    <location>
        <begin position="593"/>
        <end position="612"/>
    </location>
</feature>
<dbReference type="InterPro" id="IPR005102">
    <property type="entry name" value="Carbo-bd_X2"/>
</dbReference>
<keyword evidence="6" id="KW-0472">Membrane</keyword>
<feature type="signal peptide" evidence="7">
    <location>
        <begin position="1"/>
        <end position="30"/>
    </location>
</feature>
<dbReference type="Pfam" id="PF03442">
    <property type="entry name" value="CBM_X2"/>
    <property type="match status" value="1"/>
</dbReference>
<dbReference type="Proteomes" id="UP001198495">
    <property type="component" value="Unassembled WGS sequence"/>
</dbReference>
<evidence type="ECO:0000256" key="4">
    <source>
        <dbReference type="ARBA" id="ARBA00023326"/>
    </source>
</evidence>
<dbReference type="RefSeq" id="WP_227573499.1">
    <property type="nucleotide sequence ID" value="NZ_JAJEQT010000009.1"/>
</dbReference>
<evidence type="ECO:0000313" key="10">
    <source>
        <dbReference type="Proteomes" id="UP001198495"/>
    </source>
</evidence>
<keyword evidence="4" id="KW-0624">Polysaccharide degradation</keyword>
<keyword evidence="3" id="KW-0119">Carbohydrate metabolism</keyword>
<comment type="caution">
    <text evidence="9">The sequence shown here is derived from an EMBL/GenBank/DDBJ whole genome shotgun (WGS) entry which is preliminary data.</text>
</comment>
<keyword evidence="10" id="KW-1185">Reference proteome</keyword>
<evidence type="ECO:0000256" key="6">
    <source>
        <dbReference type="SAM" id="Phobius"/>
    </source>
</evidence>
<keyword evidence="6" id="KW-0812">Transmembrane</keyword>
<keyword evidence="6" id="KW-1133">Transmembrane helix</keyword>
<name>A0ABS8FQY4_9FIRM</name>
<feature type="domain" description="Carbohydrate binding X2" evidence="8">
    <location>
        <begin position="478"/>
        <end position="546"/>
    </location>
</feature>
<protein>
    <recommendedName>
        <fullName evidence="8">Carbohydrate binding X2 domain-containing protein</fullName>
    </recommendedName>
</protein>
<evidence type="ECO:0000256" key="2">
    <source>
        <dbReference type="ARBA" id="ARBA00023001"/>
    </source>
</evidence>
<evidence type="ECO:0000313" key="9">
    <source>
        <dbReference type="EMBL" id="MCC2219650.1"/>
    </source>
</evidence>
<gene>
    <name evidence="9" type="ORF">LKD28_11540</name>
</gene>
<dbReference type="InterPro" id="IPR013783">
    <property type="entry name" value="Ig-like_fold"/>
</dbReference>
<feature type="compositionally biased region" description="Polar residues" evidence="5">
    <location>
        <begin position="570"/>
        <end position="583"/>
    </location>
</feature>
<evidence type="ECO:0000256" key="7">
    <source>
        <dbReference type="SAM" id="SignalP"/>
    </source>
</evidence>
<keyword evidence="1 7" id="KW-0732">Signal</keyword>
<feature type="region of interest" description="Disordered" evidence="5">
    <location>
        <begin position="560"/>
        <end position="587"/>
    </location>
</feature>
<sequence length="618" mass="68545">MKRKKTKIRWLTALVVMAMFVAILPCRVYAEEDGSSGGTDPSAPKVNNTYTNTYHTNVKITANVTEIMHDGSNSLTSETQVQKESGFIEGSVSSETVQAMITSLKNEIRNQYNQAYSSKETVTSTKLIHDHFESANIVTDARGDTITDIEDLKKILAGDIVNLEEKYGQITNNLDVHEYQVYELEYNLTLYDEETEIPNVDIENVWFHYQPGDVPKASATKEDPFRDMYDIEYEYWECMEQTEQGLEPTAFWYSDESKNDALAADKKITSFEEGKSYMYSISLKAKDGYKFASDCTMMVNGSSVNAKNVTVSGSTMFVVAINFIEPSKPVQLKKIDLIELNGATVSFKAGDKPVFTGKVPDGAPYIYQCEWWLCGDAGVNSAEFWDKSFTEHITEFEAGKKYEYGAYFKAAEGYCFTSDTKLKINGTEYTYHLREGDPELENPDEMHTLWMIIGLTMTPVETSAQYEVIEGANGSWTQNTDGTLTVRANGDFSKFTGVKVDGTPVDAKNYTAVSGSTIVTLKPEYLQTLSEGSHTLTFIYVDGECSTKFAVKAAAKQADVTPPETAVKTPDQSKPVDQTTLKSPKTGDAASPVVWMIVLLATGVMAGVLVCLSGRNEN</sequence>
<dbReference type="Gene3D" id="2.60.40.10">
    <property type="entry name" value="Immunoglobulins"/>
    <property type="match status" value="1"/>
</dbReference>
<dbReference type="EMBL" id="JAJEQT010000009">
    <property type="protein sequence ID" value="MCC2219650.1"/>
    <property type="molecule type" value="Genomic_DNA"/>
</dbReference>
<feature type="chain" id="PRO_5045915105" description="Carbohydrate binding X2 domain-containing protein" evidence="7">
    <location>
        <begin position="31"/>
        <end position="618"/>
    </location>
</feature>
<evidence type="ECO:0000256" key="3">
    <source>
        <dbReference type="ARBA" id="ARBA00023277"/>
    </source>
</evidence>
<proteinExistence type="predicted"/>